<evidence type="ECO:0000313" key="2">
    <source>
        <dbReference type="EMBL" id="CAI9563662.1"/>
    </source>
</evidence>
<evidence type="ECO:0000313" key="3">
    <source>
        <dbReference type="Proteomes" id="UP001162483"/>
    </source>
</evidence>
<gene>
    <name evidence="2" type="ORF">SPARVUS_LOCUS5783697</name>
</gene>
<feature type="non-terminal residue" evidence="2">
    <location>
        <position position="1"/>
    </location>
</feature>
<comment type="caution">
    <text evidence="2">The sequence shown here is derived from an EMBL/GenBank/DDBJ whole genome shotgun (WGS) entry which is preliminary data.</text>
</comment>
<dbReference type="Proteomes" id="UP001162483">
    <property type="component" value="Unassembled WGS sequence"/>
</dbReference>
<dbReference type="EMBL" id="CATNWA010012563">
    <property type="protein sequence ID" value="CAI9563662.1"/>
    <property type="molecule type" value="Genomic_DNA"/>
</dbReference>
<protein>
    <submittedName>
        <fullName evidence="2">Uncharacterized protein</fullName>
    </submittedName>
</protein>
<feature type="region of interest" description="Disordered" evidence="1">
    <location>
        <begin position="1"/>
        <end position="59"/>
    </location>
</feature>
<organism evidence="2 3">
    <name type="scientific">Staurois parvus</name>
    <dbReference type="NCBI Taxonomy" id="386267"/>
    <lineage>
        <taxon>Eukaryota</taxon>
        <taxon>Metazoa</taxon>
        <taxon>Chordata</taxon>
        <taxon>Craniata</taxon>
        <taxon>Vertebrata</taxon>
        <taxon>Euteleostomi</taxon>
        <taxon>Amphibia</taxon>
        <taxon>Batrachia</taxon>
        <taxon>Anura</taxon>
        <taxon>Neobatrachia</taxon>
        <taxon>Ranoidea</taxon>
        <taxon>Ranidae</taxon>
        <taxon>Staurois</taxon>
    </lineage>
</organism>
<accession>A0ABN9CW76</accession>
<feature type="compositionally biased region" description="Basic and acidic residues" evidence="1">
    <location>
        <begin position="36"/>
        <end position="59"/>
    </location>
</feature>
<proteinExistence type="predicted"/>
<reference evidence="2" key="1">
    <citation type="submission" date="2023-05" db="EMBL/GenBank/DDBJ databases">
        <authorList>
            <person name="Stuckert A."/>
        </authorList>
    </citation>
    <scope>NUCLEOTIDE SEQUENCE</scope>
</reference>
<sequence>SCDPQSLPWGIAGQGQGKDRGGSQDKVRIGGIAGQGKDRGGSQDKVRIGGSQDKVRIGG</sequence>
<feature type="compositionally biased region" description="Basic and acidic residues" evidence="1">
    <location>
        <begin position="17"/>
        <end position="28"/>
    </location>
</feature>
<keyword evidence="3" id="KW-1185">Reference proteome</keyword>
<name>A0ABN9CW76_9NEOB</name>
<evidence type="ECO:0000256" key="1">
    <source>
        <dbReference type="SAM" id="MobiDB-lite"/>
    </source>
</evidence>